<dbReference type="STRING" id="588602.SAMN04487991_3590"/>
<evidence type="ECO:0008006" key="12">
    <source>
        <dbReference type="Google" id="ProtNLM"/>
    </source>
</evidence>
<evidence type="ECO:0000256" key="8">
    <source>
        <dbReference type="SAM" id="MobiDB-lite"/>
    </source>
</evidence>
<proteinExistence type="inferred from homology"/>
<feature type="transmembrane region" description="Helical" evidence="9">
    <location>
        <begin position="154"/>
        <end position="175"/>
    </location>
</feature>
<feature type="transmembrane region" description="Helical" evidence="9">
    <location>
        <begin position="182"/>
        <end position="198"/>
    </location>
</feature>
<feature type="region of interest" description="Disordered" evidence="8">
    <location>
        <begin position="1"/>
        <end position="32"/>
    </location>
</feature>
<evidence type="ECO:0000256" key="4">
    <source>
        <dbReference type="ARBA" id="ARBA00022692"/>
    </source>
</evidence>
<keyword evidence="6 9" id="KW-0472">Membrane</keyword>
<comment type="subcellular location">
    <subcellularLocation>
        <location evidence="1">Cell membrane</location>
        <topology evidence="1">Multi-pass membrane protein</topology>
    </subcellularLocation>
</comment>
<evidence type="ECO:0000256" key="7">
    <source>
        <dbReference type="ARBA" id="ARBA00024033"/>
    </source>
</evidence>
<evidence type="ECO:0000313" key="11">
    <source>
        <dbReference type="Proteomes" id="UP000199630"/>
    </source>
</evidence>
<protein>
    <recommendedName>
        <fullName evidence="12">DUF2029 domain-containing protein</fullName>
    </recommendedName>
</protein>
<dbReference type="AlphaFoldDB" id="A0A1I3W6T0"/>
<organism evidence="10 11">
    <name type="scientific">Celeribacter neptunius</name>
    <dbReference type="NCBI Taxonomy" id="588602"/>
    <lineage>
        <taxon>Bacteria</taxon>
        <taxon>Pseudomonadati</taxon>
        <taxon>Pseudomonadota</taxon>
        <taxon>Alphaproteobacteria</taxon>
        <taxon>Rhodobacterales</taxon>
        <taxon>Roseobacteraceae</taxon>
        <taxon>Celeribacter</taxon>
    </lineage>
</organism>
<evidence type="ECO:0000256" key="6">
    <source>
        <dbReference type="ARBA" id="ARBA00023136"/>
    </source>
</evidence>
<reference evidence="11" key="1">
    <citation type="submission" date="2016-10" db="EMBL/GenBank/DDBJ databases">
        <authorList>
            <person name="Varghese N."/>
            <person name="Submissions S."/>
        </authorList>
    </citation>
    <scope>NUCLEOTIDE SEQUENCE [LARGE SCALE GENOMIC DNA]</scope>
    <source>
        <strain evidence="11">DSM 26471</strain>
    </source>
</reference>
<dbReference type="OrthoDB" id="7865847at2"/>
<feature type="transmembrane region" description="Helical" evidence="9">
    <location>
        <begin position="58"/>
        <end position="78"/>
    </location>
</feature>
<dbReference type="Pfam" id="PF09594">
    <property type="entry name" value="GT87"/>
    <property type="match status" value="1"/>
</dbReference>
<keyword evidence="4 9" id="KW-0812">Transmembrane</keyword>
<accession>A0A1I3W6T0</accession>
<gene>
    <name evidence="10" type="ORF">SAMN04487991_3590</name>
</gene>
<name>A0A1I3W6T0_9RHOB</name>
<keyword evidence="5 9" id="KW-1133">Transmembrane helix</keyword>
<dbReference type="GO" id="GO:0016758">
    <property type="term" value="F:hexosyltransferase activity"/>
    <property type="evidence" value="ECO:0007669"/>
    <property type="project" value="InterPro"/>
</dbReference>
<keyword evidence="2" id="KW-1003">Cell membrane</keyword>
<dbReference type="EMBL" id="FORH01000008">
    <property type="protein sequence ID" value="SFK02903.1"/>
    <property type="molecule type" value="Genomic_DNA"/>
</dbReference>
<feature type="transmembrane region" description="Helical" evidence="9">
    <location>
        <begin position="235"/>
        <end position="257"/>
    </location>
</feature>
<comment type="similarity">
    <text evidence="7">Belongs to the glycosyltransferase 87 family.</text>
</comment>
<keyword evidence="11" id="KW-1185">Reference proteome</keyword>
<feature type="transmembrane region" description="Helical" evidence="9">
    <location>
        <begin position="340"/>
        <end position="359"/>
    </location>
</feature>
<evidence type="ECO:0000313" key="10">
    <source>
        <dbReference type="EMBL" id="SFK02903.1"/>
    </source>
</evidence>
<dbReference type="GO" id="GO:0005886">
    <property type="term" value="C:plasma membrane"/>
    <property type="evidence" value="ECO:0007669"/>
    <property type="project" value="UniProtKB-SubCell"/>
</dbReference>
<dbReference type="InterPro" id="IPR018584">
    <property type="entry name" value="GT87"/>
</dbReference>
<evidence type="ECO:0000256" key="1">
    <source>
        <dbReference type="ARBA" id="ARBA00004651"/>
    </source>
</evidence>
<dbReference type="Proteomes" id="UP000199630">
    <property type="component" value="Unassembled WGS sequence"/>
</dbReference>
<evidence type="ECO:0000256" key="5">
    <source>
        <dbReference type="ARBA" id="ARBA00022989"/>
    </source>
</evidence>
<feature type="transmembrane region" description="Helical" evidence="9">
    <location>
        <begin position="379"/>
        <end position="401"/>
    </location>
</feature>
<feature type="transmembrane region" description="Helical" evidence="9">
    <location>
        <begin position="263"/>
        <end position="286"/>
    </location>
</feature>
<feature type="transmembrane region" description="Helical" evidence="9">
    <location>
        <begin position="413"/>
        <end position="430"/>
    </location>
</feature>
<sequence length="483" mass="53452">MSARPPTGVATDTKAPIANLTGSSEHAGHSGRAGRFALPQIRLKTPPDGRRNPCRRKLALIACLLFSAFLISMQWNAWSPDFSAYYFAGHFYGLEQFDQIYAGPPTVIGPDMPAAWAAAVDATASAGAQTYPFIYPPWVAASAAPIAAHLSPQAAMNAMLLLNTGLILASAVLAWRIAGRRRICLSFWMIASCALLALNAIPIFAVYLGQLQIFIFFLCLLAFDRYKSGKDVSAALLLALAACLKITPAAFAILFLWNRNWRALLAFMLASLGGLALSIHLLGWPLHATFFERLRTLNGLLVMSDAGVPLEAFLYQIADLVRGTAPIYDDIDELVSWRPLWIDLVTKTSFILGLALIWWRMRHLPRHRRIGAQILPLSILVPLATPLAWVHYFLLPCYLMVATLIRGPRPARYLALLFFAGFTVPIFRLVGPDTPIEEARVMPHVIFYVPLLSLSLFATLRWPLGQVSQKETRAPLRWPLRSL</sequence>
<feature type="transmembrane region" description="Helical" evidence="9">
    <location>
        <begin position="445"/>
        <end position="464"/>
    </location>
</feature>
<evidence type="ECO:0000256" key="3">
    <source>
        <dbReference type="ARBA" id="ARBA00022679"/>
    </source>
</evidence>
<evidence type="ECO:0000256" key="9">
    <source>
        <dbReference type="SAM" id="Phobius"/>
    </source>
</evidence>
<evidence type="ECO:0000256" key="2">
    <source>
        <dbReference type="ARBA" id="ARBA00022475"/>
    </source>
</evidence>
<keyword evidence="3" id="KW-0808">Transferase</keyword>